<gene>
    <name evidence="4" type="ORF">WJX81_001717</name>
</gene>
<dbReference type="CDD" id="cd00009">
    <property type="entry name" value="AAA"/>
    <property type="match status" value="1"/>
</dbReference>
<evidence type="ECO:0000256" key="1">
    <source>
        <dbReference type="SAM" id="MobiDB-lite"/>
    </source>
</evidence>
<feature type="domain" description="ATPase RavA-like AAA lid" evidence="2">
    <location>
        <begin position="354"/>
        <end position="426"/>
    </location>
</feature>
<keyword evidence="5" id="KW-1185">Reference proteome</keyword>
<dbReference type="GO" id="GO:0005524">
    <property type="term" value="F:ATP binding"/>
    <property type="evidence" value="ECO:0007669"/>
    <property type="project" value="InterPro"/>
</dbReference>
<dbReference type="PRINTS" id="PR00300">
    <property type="entry name" value="CLPPROTEASEA"/>
</dbReference>
<evidence type="ECO:0000259" key="3">
    <source>
        <dbReference type="Pfam" id="PF20030"/>
    </source>
</evidence>
<dbReference type="EMBL" id="JALJOU010000009">
    <property type="protein sequence ID" value="KAK9841968.1"/>
    <property type="molecule type" value="Genomic_DNA"/>
</dbReference>
<comment type="caution">
    <text evidence="4">The sequence shown here is derived from an EMBL/GenBank/DDBJ whole genome shotgun (WGS) entry which is preliminary data.</text>
</comment>
<name>A0AAW1S933_9CHLO</name>
<accession>A0AAW1S933</accession>
<feature type="domain" description="MoxR" evidence="3">
    <location>
        <begin position="114"/>
        <end position="293"/>
    </location>
</feature>
<dbReference type="InterPro" id="IPR045427">
    <property type="entry name" value="MoxR"/>
</dbReference>
<dbReference type="Gene3D" id="3.40.50.300">
    <property type="entry name" value="P-loop containing nucleotide triphosphate hydrolases"/>
    <property type="match status" value="1"/>
</dbReference>
<evidence type="ECO:0000313" key="5">
    <source>
        <dbReference type="Proteomes" id="UP001445335"/>
    </source>
</evidence>
<sequence>MRAPPVQCDTQWCPAPCVGCAWRTRHCQLVQSVPRHKKRAVQPAGRTARASAASDVQGTGARSQPQMRRTFAEVRAAAEARMSALMGDIAQRLAASSGGAQSASADPTAELRGRLEAAIEVMQEGLVERDTEVRLLLLAALAGEHILYLGPPGTAKSELGRRLAQLYDGPFFERLLTRFSVPEELFGPLSMRALEDDRYVRQTDGYLPAASVAFIDEVFKANSAILNTLLTILNERLFDNGADRVRVPLVCLVGASNELPESEELDALYDRFLIRRRVAQVSAEGLPALLNGSAQALVLAAADPGDGADGAGSAIAGALSDEDFGGRQRRVSLTQQDFARVRRQAASAVAVPEEVVDLLADLREHLQDKCEPPVYVSDRRLVKAVALMQVAAYTSGRSVVSLYDCLLLQHVLWQRPDEAPRIADWLVARLAVGDNLKSLDYSFSGMFSRAMNSSADGTVRAAADLTADVGALAGVLAAELAAMGAPAAGGAALAGHELWLGREEAEALVAAIRPKQANVRKGLEELLFEAALGTEEPPELLLLTQLLPRRWSAYLRSAPVDDVRRLSTRKVPATSAPYATP</sequence>
<dbReference type="PANTHER" id="PTHR32204">
    <property type="entry name" value="ATPASE RAVA"/>
    <property type="match status" value="1"/>
</dbReference>
<dbReference type="Pfam" id="PF20030">
    <property type="entry name" value="bpMoxR"/>
    <property type="match status" value="1"/>
</dbReference>
<evidence type="ECO:0000313" key="4">
    <source>
        <dbReference type="EMBL" id="KAK9841968.1"/>
    </source>
</evidence>
<evidence type="ECO:0008006" key="6">
    <source>
        <dbReference type="Google" id="ProtNLM"/>
    </source>
</evidence>
<dbReference type="InterPro" id="IPR041538">
    <property type="entry name" value="RavA-like_AAA_lid"/>
</dbReference>
<dbReference type="InterPro" id="IPR027417">
    <property type="entry name" value="P-loop_NTPase"/>
</dbReference>
<dbReference type="PANTHER" id="PTHR32204:SF0">
    <property type="entry name" value="ATPASE RAVA"/>
    <property type="match status" value="1"/>
</dbReference>
<proteinExistence type="predicted"/>
<dbReference type="Pfam" id="PF17868">
    <property type="entry name" value="AAA_lid_8"/>
    <property type="match status" value="1"/>
</dbReference>
<dbReference type="Proteomes" id="UP001445335">
    <property type="component" value="Unassembled WGS sequence"/>
</dbReference>
<feature type="compositionally biased region" description="Polar residues" evidence="1">
    <location>
        <begin position="54"/>
        <end position="67"/>
    </location>
</feature>
<evidence type="ECO:0000259" key="2">
    <source>
        <dbReference type="Pfam" id="PF17868"/>
    </source>
</evidence>
<dbReference type="SUPFAM" id="SSF52540">
    <property type="entry name" value="P-loop containing nucleoside triphosphate hydrolases"/>
    <property type="match status" value="1"/>
</dbReference>
<dbReference type="InterPro" id="IPR001270">
    <property type="entry name" value="ClpA/B"/>
</dbReference>
<reference evidence="4 5" key="1">
    <citation type="journal article" date="2024" name="Nat. Commun.">
        <title>Phylogenomics reveals the evolutionary origins of lichenization in chlorophyte algae.</title>
        <authorList>
            <person name="Puginier C."/>
            <person name="Libourel C."/>
            <person name="Otte J."/>
            <person name="Skaloud P."/>
            <person name="Haon M."/>
            <person name="Grisel S."/>
            <person name="Petersen M."/>
            <person name="Berrin J.G."/>
            <person name="Delaux P.M."/>
            <person name="Dal Grande F."/>
            <person name="Keller J."/>
        </authorList>
    </citation>
    <scope>NUCLEOTIDE SEQUENCE [LARGE SCALE GENOMIC DNA]</scope>
    <source>
        <strain evidence="4 5">SAG 245.80</strain>
    </source>
</reference>
<protein>
    <recommendedName>
        <fullName evidence="6">AAA+ ATPase domain-containing protein</fullName>
    </recommendedName>
</protein>
<dbReference type="InterPro" id="IPR050513">
    <property type="entry name" value="RavA_ATPases"/>
</dbReference>
<organism evidence="4 5">
    <name type="scientific">Elliptochloris bilobata</name>
    <dbReference type="NCBI Taxonomy" id="381761"/>
    <lineage>
        <taxon>Eukaryota</taxon>
        <taxon>Viridiplantae</taxon>
        <taxon>Chlorophyta</taxon>
        <taxon>core chlorophytes</taxon>
        <taxon>Trebouxiophyceae</taxon>
        <taxon>Trebouxiophyceae incertae sedis</taxon>
        <taxon>Elliptochloris clade</taxon>
        <taxon>Elliptochloris</taxon>
    </lineage>
</organism>
<dbReference type="AlphaFoldDB" id="A0AAW1S933"/>
<feature type="region of interest" description="Disordered" evidence="1">
    <location>
        <begin position="38"/>
        <end position="68"/>
    </location>
</feature>